<feature type="transmembrane region" description="Helical" evidence="1">
    <location>
        <begin position="90"/>
        <end position="112"/>
    </location>
</feature>
<dbReference type="OrthoDB" id="2111682at2"/>
<organism evidence="2 3">
    <name type="scientific">Virgibacillus profundi</name>
    <dbReference type="NCBI Taxonomy" id="2024555"/>
    <lineage>
        <taxon>Bacteria</taxon>
        <taxon>Bacillati</taxon>
        <taxon>Bacillota</taxon>
        <taxon>Bacilli</taxon>
        <taxon>Bacillales</taxon>
        <taxon>Bacillaceae</taxon>
        <taxon>Virgibacillus</taxon>
    </lineage>
</organism>
<evidence type="ECO:0000256" key="1">
    <source>
        <dbReference type="SAM" id="Phobius"/>
    </source>
</evidence>
<sequence>MSFMAHLKVLGIKFIVIAILVFSLFGIIYNATLLNLFWISLLVTGISYLIGDLFILRRFGNVTATIADFGLAFLSIWLLGNLFLAEGMPVILLSLTAAFFMTCGEPLIHIYIQNQFSDDHQRGFGTKKQLQTEFAEETDAQTIAGKKEYGDK</sequence>
<evidence type="ECO:0000313" key="2">
    <source>
        <dbReference type="EMBL" id="PAV27842.1"/>
    </source>
</evidence>
<proteinExistence type="predicted"/>
<reference evidence="2 3" key="1">
    <citation type="submission" date="2017-08" db="EMBL/GenBank/DDBJ databases">
        <title>Virgibacillus indicus sp. nov. and Virgibacillus profoundi sp. nov, two moderately halophilic bacteria isolated from marine sediment by using the Microfluidic Streak Plate.</title>
        <authorList>
            <person name="Xu B."/>
            <person name="Hu B."/>
            <person name="Wang J."/>
            <person name="Zhu Y."/>
            <person name="Huang L."/>
            <person name="Du W."/>
            <person name="Huang Y."/>
        </authorList>
    </citation>
    <scope>NUCLEOTIDE SEQUENCE [LARGE SCALE GENOMIC DNA]</scope>
    <source>
        <strain evidence="2 3">IO3-P3-H5</strain>
    </source>
</reference>
<dbReference type="EMBL" id="NPOA01000018">
    <property type="protein sequence ID" value="PAV27842.1"/>
    <property type="molecule type" value="Genomic_DNA"/>
</dbReference>
<dbReference type="Proteomes" id="UP000218887">
    <property type="component" value="Unassembled WGS sequence"/>
</dbReference>
<comment type="caution">
    <text evidence="2">The sequence shown here is derived from an EMBL/GenBank/DDBJ whole genome shotgun (WGS) entry which is preliminary data.</text>
</comment>
<keyword evidence="1" id="KW-0812">Transmembrane</keyword>
<dbReference type="Pfam" id="PF10710">
    <property type="entry name" value="DUF2512"/>
    <property type="match status" value="1"/>
</dbReference>
<evidence type="ECO:0000313" key="3">
    <source>
        <dbReference type="Proteomes" id="UP000218887"/>
    </source>
</evidence>
<feature type="transmembrane region" description="Helical" evidence="1">
    <location>
        <begin position="37"/>
        <end position="55"/>
    </location>
</feature>
<dbReference type="AlphaFoldDB" id="A0A2A2I8D8"/>
<name>A0A2A2I8D8_9BACI</name>
<keyword evidence="3" id="KW-1185">Reference proteome</keyword>
<accession>A0A2A2I8D8</accession>
<keyword evidence="1" id="KW-1133">Transmembrane helix</keyword>
<keyword evidence="1" id="KW-0472">Membrane</keyword>
<gene>
    <name evidence="2" type="ORF">CIL05_20045</name>
</gene>
<dbReference type="InterPro" id="IPR019649">
    <property type="entry name" value="DUF2512"/>
</dbReference>
<protein>
    <recommendedName>
        <fullName evidence="4">DUF2512 domain-containing protein</fullName>
    </recommendedName>
</protein>
<evidence type="ECO:0008006" key="4">
    <source>
        <dbReference type="Google" id="ProtNLM"/>
    </source>
</evidence>
<feature type="transmembrane region" description="Helical" evidence="1">
    <location>
        <begin position="12"/>
        <end position="31"/>
    </location>
</feature>
<feature type="transmembrane region" description="Helical" evidence="1">
    <location>
        <begin position="62"/>
        <end position="84"/>
    </location>
</feature>